<evidence type="ECO:0000313" key="1">
    <source>
        <dbReference type="EMBL" id="KAG6466147.1"/>
    </source>
</evidence>
<dbReference type="EMBL" id="JACMSC010000028">
    <property type="protein sequence ID" value="KAG6467639.1"/>
    <property type="molecule type" value="Genomic_DNA"/>
</dbReference>
<dbReference type="Proteomes" id="UP000734854">
    <property type="component" value="Unassembled WGS sequence"/>
</dbReference>
<accession>A0A8J5BU07</accession>
<keyword evidence="2" id="KW-0496">Mitochondrion</keyword>
<comment type="caution">
    <text evidence="1">The sequence shown here is derived from an EMBL/GenBank/DDBJ whole genome shotgun (WGS) entry which is preliminary data.</text>
</comment>
<dbReference type="Pfam" id="PF05919">
    <property type="entry name" value="Mitovir_RNA_pol"/>
    <property type="match status" value="1"/>
</dbReference>
<dbReference type="AlphaFoldDB" id="A0A8J5BU07"/>
<evidence type="ECO:0000313" key="2">
    <source>
        <dbReference type="EMBL" id="KAG6467639.1"/>
    </source>
</evidence>
<evidence type="ECO:0000313" key="3">
    <source>
        <dbReference type="Proteomes" id="UP000734854"/>
    </source>
</evidence>
<gene>
    <name evidence="2" type="ORF">ZIOFF_074508</name>
    <name evidence="1" type="ORF">ZIOFF_076058</name>
</gene>
<keyword evidence="3" id="KW-1185">Reference proteome</keyword>
<proteinExistence type="predicted"/>
<sequence>MRVLRRLPNDGTYNQTAPLKYVLDGGDVTSYDFSSVTDRFPSVVLFHVMAELFGEEVASVTVVASLSTSWFGPPLTRKKYTAGFAVGQPLGYYLSWSLFSLTHHMIVWWAAGRPESAWTLSKLCYPRFPKANPGLEFAKKFMCWGARVDLSPVSIPSLTALNTCSGLRAFQVKNHPALSMGVLFRLAGAGYRVLGRLASSQRKGFSSRVWERLRLLVLAPVRPSAADFEWWLGGNMPLNPYQRGQLWWWLADETRPREPQIECIMGNEEDQVCDPEQEFLERTCLHGWMRVEGALVSRSDSFRYVQLPPVHARTAFSAKFSL</sequence>
<dbReference type="PANTHER" id="PTHR34456">
    <property type="entry name" value="MITOVIRUS RNA-DEPENDENT RNA POLYMERASE"/>
    <property type="match status" value="1"/>
</dbReference>
<dbReference type="EMBL" id="JACMSC010000195">
    <property type="protein sequence ID" value="KAG6466147.1"/>
    <property type="molecule type" value="Genomic_DNA"/>
</dbReference>
<organism evidence="1 3">
    <name type="scientific">Zingiber officinale</name>
    <name type="common">Ginger</name>
    <name type="synonym">Amomum zingiber</name>
    <dbReference type="NCBI Taxonomy" id="94328"/>
    <lineage>
        <taxon>Eukaryota</taxon>
        <taxon>Viridiplantae</taxon>
        <taxon>Streptophyta</taxon>
        <taxon>Embryophyta</taxon>
        <taxon>Tracheophyta</taxon>
        <taxon>Spermatophyta</taxon>
        <taxon>Magnoliopsida</taxon>
        <taxon>Liliopsida</taxon>
        <taxon>Zingiberales</taxon>
        <taxon>Zingiberaceae</taxon>
        <taxon>Zingiber</taxon>
    </lineage>
</organism>
<geneLocation type="mitochondrion" evidence="2"/>
<reference evidence="1 3" key="1">
    <citation type="submission" date="2020-08" db="EMBL/GenBank/DDBJ databases">
        <title>Plant Genome Project.</title>
        <authorList>
            <person name="Zhang R.-G."/>
        </authorList>
    </citation>
    <scope>NUCLEOTIDE SEQUENCE [LARGE SCALE GENOMIC DNA]</scope>
    <source>
        <tissue evidence="1">Rhizome</tissue>
    </source>
</reference>
<dbReference type="InterPro" id="IPR008686">
    <property type="entry name" value="RNA_pol_mitovir"/>
</dbReference>
<name>A0A8J5BU07_ZINOF</name>
<dbReference type="PANTHER" id="PTHR34456:SF9">
    <property type="entry name" value="MITOVIRUS RNA-DEPENDENT RNA POLYMERASE"/>
    <property type="match status" value="1"/>
</dbReference>
<protein>
    <submittedName>
        <fullName evidence="1">Uncharacterized protein</fullName>
    </submittedName>
</protein>